<dbReference type="Proteomes" id="UP000825935">
    <property type="component" value="Chromosome 22"/>
</dbReference>
<feature type="compositionally biased region" description="Polar residues" evidence="1">
    <location>
        <begin position="20"/>
        <end position="33"/>
    </location>
</feature>
<evidence type="ECO:0000256" key="1">
    <source>
        <dbReference type="SAM" id="MobiDB-lite"/>
    </source>
</evidence>
<reference evidence="2" key="1">
    <citation type="submission" date="2021-08" db="EMBL/GenBank/DDBJ databases">
        <title>WGS assembly of Ceratopteris richardii.</title>
        <authorList>
            <person name="Marchant D.B."/>
            <person name="Chen G."/>
            <person name="Jenkins J."/>
            <person name="Shu S."/>
            <person name="Leebens-Mack J."/>
            <person name="Grimwood J."/>
            <person name="Schmutz J."/>
            <person name="Soltis P."/>
            <person name="Soltis D."/>
            <person name="Chen Z.-H."/>
        </authorList>
    </citation>
    <scope>NUCLEOTIDE SEQUENCE</scope>
    <source>
        <strain evidence="2">Whitten #5841</strain>
        <tissue evidence="2">Leaf</tissue>
    </source>
</reference>
<feature type="compositionally biased region" description="Basic residues" evidence="1">
    <location>
        <begin position="37"/>
        <end position="47"/>
    </location>
</feature>
<evidence type="ECO:0000313" key="2">
    <source>
        <dbReference type="EMBL" id="KAH7306938.1"/>
    </source>
</evidence>
<name>A0A8T2S548_CERRI</name>
<evidence type="ECO:0000313" key="3">
    <source>
        <dbReference type="Proteomes" id="UP000825935"/>
    </source>
</evidence>
<feature type="compositionally biased region" description="Basic and acidic residues" evidence="1">
    <location>
        <begin position="55"/>
        <end position="70"/>
    </location>
</feature>
<feature type="region of interest" description="Disordered" evidence="1">
    <location>
        <begin position="19"/>
        <end position="104"/>
    </location>
</feature>
<organism evidence="2 3">
    <name type="scientific">Ceratopteris richardii</name>
    <name type="common">Triangle waterfern</name>
    <dbReference type="NCBI Taxonomy" id="49495"/>
    <lineage>
        <taxon>Eukaryota</taxon>
        <taxon>Viridiplantae</taxon>
        <taxon>Streptophyta</taxon>
        <taxon>Embryophyta</taxon>
        <taxon>Tracheophyta</taxon>
        <taxon>Polypodiopsida</taxon>
        <taxon>Polypodiidae</taxon>
        <taxon>Polypodiales</taxon>
        <taxon>Pteridineae</taxon>
        <taxon>Pteridaceae</taxon>
        <taxon>Parkerioideae</taxon>
        <taxon>Ceratopteris</taxon>
    </lineage>
</organism>
<proteinExistence type="predicted"/>
<gene>
    <name evidence="2" type="ORF">KP509_22G038300</name>
</gene>
<keyword evidence="3" id="KW-1185">Reference proteome</keyword>
<feature type="compositionally biased region" description="Low complexity" evidence="1">
    <location>
        <begin position="83"/>
        <end position="97"/>
    </location>
</feature>
<sequence>MLHIELEVIDQRVIGARSRALQQRRTDQPSTSAALMRGRRRKMHPRWRGAPAPSSDHEESAIETVPIREPEFDDDGNVITPGDILRSSLDSSLSNHSIDMDEED</sequence>
<protein>
    <submittedName>
        <fullName evidence="2">Uncharacterized protein</fullName>
    </submittedName>
</protein>
<dbReference type="AlphaFoldDB" id="A0A8T2S548"/>
<accession>A0A8T2S548</accession>
<dbReference type="EMBL" id="CM035427">
    <property type="protein sequence ID" value="KAH7306938.1"/>
    <property type="molecule type" value="Genomic_DNA"/>
</dbReference>
<comment type="caution">
    <text evidence="2">The sequence shown here is derived from an EMBL/GenBank/DDBJ whole genome shotgun (WGS) entry which is preliminary data.</text>
</comment>